<keyword evidence="8" id="KW-1185">Reference proteome</keyword>
<keyword evidence="1" id="KW-0732">Signal</keyword>
<dbReference type="HAMAP" id="MF_01186">
    <property type="entry name" value="LPS_assembly_LptE"/>
    <property type="match status" value="1"/>
</dbReference>
<dbReference type="GO" id="GO:0015920">
    <property type="term" value="P:lipopolysaccharide transport"/>
    <property type="evidence" value="ECO:0007669"/>
    <property type="project" value="TreeGrafter"/>
</dbReference>
<sequence length="178" mass="20054">MAHPAPAVAGHWSRRAWLALLPASLALSACGFRLRGVPQFAFQSMYIAAPTTSPLARELQRTLEGSTTALQVWREPAQLPQAQVVFELLQEQNERSVVGLNASGQVRELQLRLRIKFRLRTQKGEELLEPTELLQTRDISYSETIALAKEAEEALLYRNMQTDLVQQLLRRLAAVRLP</sequence>
<evidence type="ECO:0000256" key="1">
    <source>
        <dbReference type="ARBA" id="ARBA00022729"/>
    </source>
</evidence>
<dbReference type="STRING" id="180197.SAMN02982919_01847"/>
<dbReference type="AlphaFoldDB" id="A0A1H9M393"/>
<dbReference type="Gene3D" id="3.30.160.150">
    <property type="entry name" value="Lipoprotein like domain"/>
    <property type="match status" value="1"/>
</dbReference>
<gene>
    <name evidence="6" type="primary">lptE</name>
    <name evidence="7" type="ORF">SAMN02982919_01847</name>
</gene>
<dbReference type="GO" id="GO:0043165">
    <property type="term" value="P:Gram-negative-bacterium-type cell outer membrane assembly"/>
    <property type="evidence" value="ECO:0007669"/>
    <property type="project" value="UniProtKB-UniRule"/>
</dbReference>
<dbReference type="PANTHER" id="PTHR38098:SF1">
    <property type="entry name" value="LPS-ASSEMBLY LIPOPROTEIN LPTE"/>
    <property type="match status" value="1"/>
</dbReference>
<dbReference type="RefSeq" id="WP_091456333.1">
    <property type="nucleotide sequence ID" value="NZ_FOGD01000005.1"/>
</dbReference>
<keyword evidence="2 6" id="KW-0472">Membrane</keyword>
<keyword evidence="4 6" id="KW-0998">Cell outer membrane</keyword>
<organism evidence="7 8">
    <name type="scientific">Giesbergeria anulus</name>
    <dbReference type="NCBI Taxonomy" id="180197"/>
    <lineage>
        <taxon>Bacteria</taxon>
        <taxon>Pseudomonadati</taxon>
        <taxon>Pseudomonadota</taxon>
        <taxon>Betaproteobacteria</taxon>
        <taxon>Burkholderiales</taxon>
        <taxon>Comamonadaceae</taxon>
        <taxon>Giesbergeria</taxon>
    </lineage>
</organism>
<proteinExistence type="inferred from homology"/>
<evidence type="ECO:0000313" key="7">
    <source>
        <dbReference type="EMBL" id="SER17563.1"/>
    </source>
</evidence>
<evidence type="ECO:0000256" key="2">
    <source>
        <dbReference type="ARBA" id="ARBA00023136"/>
    </source>
</evidence>
<keyword evidence="3" id="KW-0564">Palmitate</keyword>
<dbReference type="GO" id="GO:0001530">
    <property type="term" value="F:lipopolysaccharide binding"/>
    <property type="evidence" value="ECO:0007669"/>
    <property type="project" value="TreeGrafter"/>
</dbReference>
<dbReference type="Proteomes" id="UP000199766">
    <property type="component" value="Unassembled WGS sequence"/>
</dbReference>
<name>A0A1H9M393_9BURK</name>
<comment type="subunit">
    <text evidence="6">Component of the lipopolysaccharide transport and assembly complex. Interacts with LptD.</text>
</comment>
<dbReference type="GO" id="GO:0009279">
    <property type="term" value="C:cell outer membrane"/>
    <property type="evidence" value="ECO:0007669"/>
    <property type="project" value="UniProtKB-UniRule"/>
</dbReference>
<evidence type="ECO:0000256" key="4">
    <source>
        <dbReference type="ARBA" id="ARBA00023237"/>
    </source>
</evidence>
<dbReference type="Pfam" id="PF04390">
    <property type="entry name" value="LptE"/>
    <property type="match status" value="1"/>
</dbReference>
<dbReference type="GO" id="GO:1990351">
    <property type="term" value="C:transporter complex"/>
    <property type="evidence" value="ECO:0007669"/>
    <property type="project" value="TreeGrafter"/>
</dbReference>
<evidence type="ECO:0000313" key="8">
    <source>
        <dbReference type="Proteomes" id="UP000199766"/>
    </source>
</evidence>
<comment type="similarity">
    <text evidence="6">Belongs to the LptE lipoprotein family.</text>
</comment>
<comment type="function">
    <text evidence="6">Together with LptD, is involved in the assembly of lipopolysaccharide (LPS) at the surface of the outer membrane. Required for the proper assembly of LptD. Binds LPS and may serve as the LPS recognition site at the outer membrane.</text>
</comment>
<protein>
    <recommendedName>
        <fullName evidence="6">LPS-assembly lipoprotein LptE</fullName>
    </recommendedName>
</protein>
<evidence type="ECO:0000256" key="6">
    <source>
        <dbReference type="HAMAP-Rule" id="MF_01186"/>
    </source>
</evidence>
<dbReference type="EMBL" id="FOGD01000005">
    <property type="protein sequence ID" value="SER17563.1"/>
    <property type="molecule type" value="Genomic_DNA"/>
</dbReference>
<reference evidence="7 8" key="1">
    <citation type="submission" date="2016-10" db="EMBL/GenBank/DDBJ databases">
        <authorList>
            <person name="de Groot N.N."/>
        </authorList>
    </citation>
    <scope>NUCLEOTIDE SEQUENCE [LARGE SCALE GENOMIC DNA]</scope>
    <source>
        <strain evidence="7 8">ATCC 35958</strain>
    </source>
</reference>
<accession>A0A1H9M393</accession>
<dbReference type="OrthoDB" id="5298094at2"/>
<dbReference type="InterPro" id="IPR007485">
    <property type="entry name" value="LPS_assembly_LptE"/>
</dbReference>
<evidence type="ECO:0000256" key="3">
    <source>
        <dbReference type="ARBA" id="ARBA00023139"/>
    </source>
</evidence>
<evidence type="ECO:0000256" key="5">
    <source>
        <dbReference type="ARBA" id="ARBA00023288"/>
    </source>
</evidence>
<keyword evidence="5 7" id="KW-0449">Lipoprotein</keyword>
<dbReference type="PANTHER" id="PTHR38098">
    <property type="entry name" value="LPS-ASSEMBLY LIPOPROTEIN LPTE"/>
    <property type="match status" value="1"/>
</dbReference>